<keyword evidence="2" id="KW-0560">Oxidoreductase</keyword>
<accession>A0AAU7LNR7</accession>
<dbReference type="Gene3D" id="3.40.50.720">
    <property type="entry name" value="NAD(P)-binding Rossmann-like Domain"/>
    <property type="match status" value="1"/>
</dbReference>
<evidence type="ECO:0000256" key="1">
    <source>
        <dbReference type="ARBA" id="ARBA00006484"/>
    </source>
</evidence>
<proteinExistence type="inferred from homology"/>
<dbReference type="RefSeq" id="WP_349277733.1">
    <property type="nucleotide sequence ID" value="NZ_CBCSCU010000003.1"/>
</dbReference>
<sequence length="264" mass="27890">MPSASPTILVAGATGGIGLAVCHRLAKAGNSLLLAARDAGRLQSLCAELSNTCPGTFSWISVDMTRDDSVKKFAEELSARNLVLDGAVLMPPQEPPTNDPLPSSERWREILQNSFVGPLSLLKAAMARMQPDPAQGRRAKIVIISGISSAQVMGHYASSNVIRCAWLAEAKTLAFAFGEQGIHVNTLSLGGTLTPGYTASLEKRAAVAGMTLAQRVNEETSNIPLRKYGSPDEVAAAVEGLLSAFSDHMTGLNILHDGGFTRSY</sequence>
<dbReference type="PANTHER" id="PTHR42760">
    <property type="entry name" value="SHORT-CHAIN DEHYDROGENASES/REDUCTASES FAMILY MEMBER"/>
    <property type="match status" value="1"/>
</dbReference>
<protein>
    <submittedName>
        <fullName evidence="3">SDR family oxidoreductase</fullName>
    </submittedName>
</protein>
<name>A0AAU7LNR7_9BURK</name>
<dbReference type="AlphaFoldDB" id="A0AAU7LNR7"/>
<dbReference type="PRINTS" id="PR00081">
    <property type="entry name" value="GDHRDH"/>
</dbReference>
<gene>
    <name evidence="3" type="ORF">ABLV49_15295</name>
</gene>
<dbReference type="SUPFAM" id="SSF51735">
    <property type="entry name" value="NAD(P)-binding Rossmann-fold domains"/>
    <property type="match status" value="1"/>
</dbReference>
<dbReference type="EMBL" id="CP157675">
    <property type="protein sequence ID" value="XBP69255.1"/>
    <property type="molecule type" value="Genomic_DNA"/>
</dbReference>
<evidence type="ECO:0000256" key="2">
    <source>
        <dbReference type="ARBA" id="ARBA00023002"/>
    </source>
</evidence>
<dbReference type="Pfam" id="PF13561">
    <property type="entry name" value="adh_short_C2"/>
    <property type="match status" value="1"/>
</dbReference>
<organism evidence="3">
    <name type="scientific">Polaromonas hydrogenivorans</name>
    <dbReference type="NCBI Taxonomy" id="335476"/>
    <lineage>
        <taxon>Bacteria</taxon>
        <taxon>Pseudomonadati</taxon>
        <taxon>Pseudomonadota</taxon>
        <taxon>Betaproteobacteria</taxon>
        <taxon>Burkholderiales</taxon>
        <taxon>Comamonadaceae</taxon>
        <taxon>Polaromonas</taxon>
    </lineage>
</organism>
<evidence type="ECO:0000313" key="3">
    <source>
        <dbReference type="EMBL" id="XBP69255.1"/>
    </source>
</evidence>
<dbReference type="GO" id="GO:0016616">
    <property type="term" value="F:oxidoreductase activity, acting on the CH-OH group of donors, NAD or NADP as acceptor"/>
    <property type="evidence" value="ECO:0007669"/>
    <property type="project" value="TreeGrafter"/>
</dbReference>
<dbReference type="InterPro" id="IPR002347">
    <property type="entry name" value="SDR_fam"/>
</dbReference>
<comment type="similarity">
    <text evidence="1">Belongs to the short-chain dehydrogenases/reductases (SDR) family.</text>
</comment>
<dbReference type="InterPro" id="IPR036291">
    <property type="entry name" value="NAD(P)-bd_dom_sf"/>
</dbReference>
<reference evidence="3" key="1">
    <citation type="submission" date="2024-05" db="EMBL/GenBank/DDBJ databases">
        <authorList>
            <person name="Bunk B."/>
            <person name="Swiderski J."/>
            <person name="Sproer C."/>
            <person name="Thiel V."/>
        </authorList>
    </citation>
    <scope>NUCLEOTIDE SEQUENCE</scope>
    <source>
        <strain evidence="3">DSM 17735</strain>
    </source>
</reference>
<dbReference type="PANTHER" id="PTHR42760:SF133">
    <property type="entry name" value="3-OXOACYL-[ACYL-CARRIER-PROTEIN] REDUCTASE"/>
    <property type="match status" value="1"/>
</dbReference>